<dbReference type="AlphaFoldDB" id="A0A2N6NVC5"/>
<evidence type="ECO:0000313" key="1">
    <source>
        <dbReference type="EMBL" id="PMB71225.1"/>
    </source>
</evidence>
<dbReference type="Proteomes" id="UP000235728">
    <property type="component" value="Unassembled WGS sequence"/>
</dbReference>
<evidence type="ECO:0000313" key="2">
    <source>
        <dbReference type="Proteomes" id="UP000235728"/>
    </source>
</evidence>
<accession>A0A2N6NVC5</accession>
<name>A0A2N6NVC5_BEABA</name>
<dbReference type="EMBL" id="MRVG01000003">
    <property type="protein sequence ID" value="PMB71225.1"/>
    <property type="molecule type" value="Genomic_DNA"/>
</dbReference>
<reference evidence="1 2" key="1">
    <citation type="journal article" date="2016" name="Appl. Microbiol. Biotechnol.">
        <title>Characterization of T-DNA insertion mutants with decreased virulence in the entomopathogenic fungus Beauveria bassiana JEF-007.</title>
        <authorList>
            <person name="Kim S."/>
            <person name="Lee S.J."/>
            <person name="Nai Y.S."/>
            <person name="Yu J.S."/>
            <person name="Lee M.R."/>
            <person name="Yang Y.T."/>
            <person name="Kim J.S."/>
        </authorList>
    </citation>
    <scope>NUCLEOTIDE SEQUENCE [LARGE SCALE GENOMIC DNA]</scope>
    <source>
        <strain evidence="1 2">JEF-007</strain>
    </source>
</reference>
<proteinExistence type="predicted"/>
<protein>
    <submittedName>
        <fullName evidence="1">Uncharacterized protein</fullName>
    </submittedName>
</protein>
<comment type="caution">
    <text evidence="1">The sequence shown here is derived from an EMBL/GenBank/DDBJ whole genome shotgun (WGS) entry which is preliminary data.</text>
</comment>
<sequence length="64" mass="6883">MTGVAQWPNGRAPVSGRGPVTSEWVRAEMLLAPSHTDDAGQQWRGVGCLVQVFPQIFFGVVSSL</sequence>
<organism evidence="1 2">
    <name type="scientific">Beauveria bassiana</name>
    <name type="common">White muscardine disease fungus</name>
    <name type="synonym">Tritirachium shiotae</name>
    <dbReference type="NCBI Taxonomy" id="176275"/>
    <lineage>
        <taxon>Eukaryota</taxon>
        <taxon>Fungi</taxon>
        <taxon>Dikarya</taxon>
        <taxon>Ascomycota</taxon>
        <taxon>Pezizomycotina</taxon>
        <taxon>Sordariomycetes</taxon>
        <taxon>Hypocreomycetidae</taxon>
        <taxon>Hypocreales</taxon>
        <taxon>Cordycipitaceae</taxon>
        <taxon>Beauveria</taxon>
    </lineage>
</organism>
<gene>
    <name evidence="1" type="ORF">BM221_003692</name>
</gene>